<dbReference type="Pfam" id="PF01272">
    <property type="entry name" value="GreA_GreB"/>
    <property type="match status" value="1"/>
</dbReference>
<feature type="domain" description="Transcription elongation factor GreA/GreB C-terminal" evidence="1">
    <location>
        <begin position="51"/>
        <end position="125"/>
    </location>
</feature>
<dbReference type="Pfam" id="PF14760">
    <property type="entry name" value="Rnk_N"/>
    <property type="match status" value="1"/>
</dbReference>
<reference evidence="3 4" key="1">
    <citation type="submission" date="2016-12" db="EMBL/GenBank/DDBJ databases">
        <authorList>
            <person name="Song W.-J."/>
            <person name="Kurnit D.M."/>
        </authorList>
    </citation>
    <scope>NUCLEOTIDE SEQUENCE [LARGE SCALE GENOMIC DNA]</scope>
    <source>
        <strain evidence="3 4">ATCC 49181</strain>
    </source>
</reference>
<dbReference type="FunFam" id="3.10.50.30:FF:000002">
    <property type="entry name" value="Regulator of nucleoside diphosphate kinase"/>
    <property type="match status" value="1"/>
</dbReference>
<dbReference type="PANTHER" id="PTHR30437">
    <property type="entry name" value="TRANSCRIPTION ELONGATION FACTOR GREA"/>
    <property type="match status" value="1"/>
</dbReference>
<organism evidence="3 4">
    <name type="scientific">Nitrosomonas cryotolerans ATCC 49181</name>
    <dbReference type="NCBI Taxonomy" id="1131553"/>
    <lineage>
        <taxon>Bacteria</taxon>
        <taxon>Pseudomonadati</taxon>
        <taxon>Pseudomonadota</taxon>
        <taxon>Betaproteobacteria</taxon>
        <taxon>Nitrosomonadales</taxon>
        <taxon>Nitrosomonadaceae</taxon>
        <taxon>Nitrosomonas</taxon>
    </lineage>
</organism>
<dbReference type="InterPro" id="IPR023459">
    <property type="entry name" value="Tscrpt_elong_fac_GreA/B_fam"/>
</dbReference>
<dbReference type="InterPro" id="IPR001437">
    <property type="entry name" value="Tscrpt_elong_fac_GreA/B_C"/>
</dbReference>
<dbReference type="NCBIfam" id="NF004396">
    <property type="entry name" value="PRK05753.1"/>
    <property type="match status" value="1"/>
</dbReference>
<dbReference type="STRING" id="44575.SAMN05216419_100288"/>
<dbReference type="GO" id="GO:0070063">
    <property type="term" value="F:RNA polymerase binding"/>
    <property type="evidence" value="ECO:0007669"/>
    <property type="project" value="InterPro"/>
</dbReference>
<accession>A0A1N6GV47</accession>
<protein>
    <submittedName>
        <fullName evidence="3">GreA/GreB family elongation factor</fullName>
    </submittedName>
</protein>
<evidence type="ECO:0000259" key="1">
    <source>
        <dbReference type="Pfam" id="PF01272"/>
    </source>
</evidence>
<keyword evidence="3" id="KW-0648">Protein biosynthesis</keyword>
<dbReference type="GO" id="GO:0003677">
    <property type="term" value="F:DNA binding"/>
    <property type="evidence" value="ECO:0007669"/>
    <property type="project" value="InterPro"/>
</dbReference>
<dbReference type="GO" id="GO:0032784">
    <property type="term" value="P:regulation of DNA-templated transcription elongation"/>
    <property type="evidence" value="ECO:0007669"/>
    <property type="project" value="InterPro"/>
</dbReference>
<dbReference type="Gene3D" id="3.10.50.30">
    <property type="entry name" value="Transcription elongation factor, GreA/GreB, C-terminal domain"/>
    <property type="match status" value="1"/>
</dbReference>
<dbReference type="PANTHER" id="PTHR30437:SF5">
    <property type="entry name" value="REGULATOR OF NUCLEOSIDE DIPHOSPHATE KINASE"/>
    <property type="match status" value="1"/>
</dbReference>
<dbReference type="GO" id="GO:0006354">
    <property type="term" value="P:DNA-templated transcription elongation"/>
    <property type="evidence" value="ECO:0007669"/>
    <property type="project" value="TreeGrafter"/>
</dbReference>
<dbReference type="Gene3D" id="1.10.286.20">
    <property type="match status" value="1"/>
</dbReference>
<feature type="domain" description="Regulator of nucleoside diphosphate kinase N-terminal" evidence="2">
    <location>
        <begin position="3"/>
        <end position="43"/>
    </location>
</feature>
<dbReference type="EMBL" id="FSRO01000001">
    <property type="protein sequence ID" value="SIO11430.1"/>
    <property type="molecule type" value="Genomic_DNA"/>
</dbReference>
<dbReference type="GO" id="GO:0003746">
    <property type="term" value="F:translation elongation factor activity"/>
    <property type="evidence" value="ECO:0007669"/>
    <property type="project" value="UniProtKB-KW"/>
</dbReference>
<gene>
    <name evidence="3" type="ORF">SAMN02743940_0880</name>
</gene>
<dbReference type="Proteomes" id="UP000185062">
    <property type="component" value="Unassembled WGS sequence"/>
</dbReference>
<dbReference type="AlphaFoldDB" id="A0A1N6GV47"/>
<keyword evidence="3" id="KW-0251">Elongation factor</keyword>
<evidence type="ECO:0000259" key="2">
    <source>
        <dbReference type="Pfam" id="PF14760"/>
    </source>
</evidence>
<dbReference type="InterPro" id="IPR036953">
    <property type="entry name" value="GreA/GreB_C_sf"/>
</dbReference>
<name>A0A1N6GV47_9PROT</name>
<evidence type="ECO:0000313" key="4">
    <source>
        <dbReference type="Proteomes" id="UP000185062"/>
    </source>
</evidence>
<dbReference type="RefSeq" id="WP_036572411.1">
    <property type="nucleotide sequence ID" value="NZ_FSRO01000001.1"/>
</dbReference>
<dbReference type="InterPro" id="IPR029462">
    <property type="entry name" value="Rnk_N"/>
</dbReference>
<dbReference type="eggNOG" id="COG0782">
    <property type="taxonomic scope" value="Bacteria"/>
</dbReference>
<evidence type="ECO:0000313" key="3">
    <source>
        <dbReference type="EMBL" id="SIO11430.1"/>
    </source>
</evidence>
<keyword evidence="4" id="KW-1185">Reference proteome</keyword>
<proteinExistence type="predicted"/>
<sequence length="135" mass="14753">MKPKIIISEIDFERLEGLLSSFSENSFPGKAELEAELGRAELVDSKDVPPTVVTMNSTVKFKVSSSNEEFCFTLVYPKDVDASGKTISVFAPVGSALLGLSQGAEIEWPKPGGGTLKVKIEEVIYQPERSGEYHR</sequence>
<dbReference type="SUPFAM" id="SSF54534">
    <property type="entry name" value="FKBP-like"/>
    <property type="match status" value="1"/>
</dbReference>